<name>A0A5D2AES2_GOSDA</name>
<dbReference type="Proteomes" id="UP000323506">
    <property type="component" value="Chromosome D12"/>
</dbReference>
<accession>A0A5D2AES2</accession>
<evidence type="ECO:0000256" key="1">
    <source>
        <dbReference type="SAM" id="MobiDB-lite"/>
    </source>
</evidence>
<evidence type="ECO:0000313" key="3">
    <source>
        <dbReference type="Proteomes" id="UP000323506"/>
    </source>
</evidence>
<organism evidence="2 3">
    <name type="scientific">Gossypium darwinii</name>
    <name type="common">Darwin's cotton</name>
    <name type="synonym">Gossypium barbadense var. darwinii</name>
    <dbReference type="NCBI Taxonomy" id="34276"/>
    <lineage>
        <taxon>Eukaryota</taxon>
        <taxon>Viridiplantae</taxon>
        <taxon>Streptophyta</taxon>
        <taxon>Embryophyta</taxon>
        <taxon>Tracheophyta</taxon>
        <taxon>Spermatophyta</taxon>
        <taxon>Magnoliopsida</taxon>
        <taxon>eudicotyledons</taxon>
        <taxon>Gunneridae</taxon>
        <taxon>Pentapetalae</taxon>
        <taxon>rosids</taxon>
        <taxon>malvids</taxon>
        <taxon>Malvales</taxon>
        <taxon>Malvaceae</taxon>
        <taxon>Malvoideae</taxon>
        <taxon>Gossypium</taxon>
    </lineage>
</organism>
<dbReference type="EMBL" id="CM017712">
    <property type="protein sequence ID" value="TYG42305.1"/>
    <property type="molecule type" value="Genomic_DNA"/>
</dbReference>
<evidence type="ECO:0000313" key="2">
    <source>
        <dbReference type="EMBL" id="TYG42305.1"/>
    </source>
</evidence>
<protein>
    <submittedName>
        <fullName evidence="2">Uncharacterized protein</fullName>
    </submittedName>
</protein>
<feature type="compositionally biased region" description="Basic and acidic residues" evidence="1">
    <location>
        <begin position="1"/>
        <end position="10"/>
    </location>
</feature>
<sequence length="109" mass="12189">MSYWIRREGSSKAGVTETSRGKSKTRCIDVKDGFNLVCPRPSNVSAARLDMVYLDLSLPMSNLNKVIYHAKISPDHFFPCQKLRNSFNIIQASSLHTPPTPQALSFESS</sequence>
<feature type="region of interest" description="Disordered" evidence="1">
    <location>
        <begin position="1"/>
        <end position="22"/>
    </location>
</feature>
<proteinExistence type="predicted"/>
<keyword evidence="3" id="KW-1185">Reference proteome</keyword>
<dbReference type="AlphaFoldDB" id="A0A5D2AES2"/>
<gene>
    <name evidence="2" type="ORF">ES288_D12G245900v1</name>
</gene>
<reference evidence="2 3" key="1">
    <citation type="submission" date="2019-06" db="EMBL/GenBank/DDBJ databases">
        <title>WGS assembly of Gossypium darwinii.</title>
        <authorList>
            <person name="Chen Z.J."/>
            <person name="Sreedasyam A."/>
            <person name="Ando A."/>
            <person name="Song Q."/>
            <person name="De L."/>
            <person name="Hulse-Kemp A."/>
            <person name="Ding M."/>
            <person name="Ye W."/>
            <person name="Kirkbride R."/>
            <person name="Jenkins J."/>
            <person name="Plott C."/>
            <person name="Lovell J."/>
            <person name="Lin Y.-M."/>
            <person name="Vaughn R."/>
            <person name="Liu B."/>
            <person name="Li W."/>
            <person name="Simpson S."/>
            <person name="Scheffler B."/>
            <person name="Saski C."/>
            <person name="Grover C."/>
            <person name="Hu G."/>
            <person name="Conover J."/>
            <person name="Carlson J."/>
            <person name="Shu S."/>
            <person name="Boston L."/>
            <person name="Williams M."/>
            <person name="Peterson D."/>
            <person name="Mcgee K."/>
            <person name="Jones D."/>
            <person name="Wendel J."/>
            <person name="Stelly D."/>
            <person name="Grimwood J."/>
            <person name="Schmutz J."/>
        </authorList>
    </citation>
    <scope>NUCLEOTIDE SEQUENCE [LARGE SCALE GENOMIC DNA]</scope>
    <source>
        <strain evidence="2">1808015.09</strain>
    </source>
</reference>